<dbReference type="EMBL" id="NHYD01000271">
    <property type="protein sequence ID" value="PPQ94719.1"/>
    <property type="molecule type" value="Genomic_DNA"/>
</dbReference>
<dbReference type="STRING" id="93625.A0A409XV61"/>
<evidence type="ECO:0000313" key="2">
    <source>
        <dbReference type="Proteomes" id="UP000283269"/>
    </source>
</evidence>
<evidence type="ECO:0000313" key="1">
    <source>
        <dbReference type="EMBL" id="PPQ94719.1"/>
    </source>
</evidence>
<protein>
    <submittedName>
        <fullName evidence="1">Uncharacterized protein</fullName>
    </submittedName>
</protein>
<proteinExistence type="predicted"/>
<reference evidence="1 2" key="1">
    <citation type="journal article" date="2018" name="Evol. Lett.">
        <title>Horizontal gene cluster transfer increased hallucinogenic mushroom diversity.</title>
        <authorList>
            <person name="Reynolds H.T."/>
            <person name="Vijayakumar V."/>
            <person name="Gluck-Thaler E."/>
            <person name="Korotkin H.B."/>
            <person name="Matheny P.B."/>
            <person name="Slot J.C."/>
        </authorList>
    </citation>
    <scope>NUCLEOTIDE SEQUENCE [LARGE SCALE GENOMIC DNA]</scope>
    <source>
        <strain evidence="1 2">2631</strain>
    </source>
</reference>
<dbReference type="InParanoid" id="A0A409XV61"/>
<organism evidence="1 2">
    <name type="scientific">Psilocybe cyanescens</name>
    <dbReference type="NCBI Taxonomy" id="93625"/>
    <lineage>
        <taxon>Eukaryota</taxon>
        <taxon>Fungi</taxon>
        <taxon>Dikarya</taxon>
        <taxon>Basidiomycota</taxon>
        <taxon>Agaricomycotina</taxon>
        <taxon>Agaricomycetes</taxon>
        <taxon>Agaricomycetidae</taxon>
        <taxon>Agaricales</taxon>
        <taxon>Agaricineae</taxon>
        <taxon>Strophariaceae</taxon>
        <taxon>Psilocybe</taxon>
    </lineage>
</organism>
<comment type="caution">
    <text evidence="1">The sequence shown here is derived from an EMBL/GenBank/DDBJ whole genome shotgun (WGS) entry which is preliminary data.</text>
</comment>
<sequence>MPGRILGCSVCASLGTAANSAQAVIVTSSPDNPLYELANLPQKAQGEVKDSRVYEKKGSGQSAVFVSRSRFAVLDMISQASLLPCQHAGR</sequence>
<gene>
    <name evidence="1" type="ORF">CVT25_009574</name>
</gene>
<dbReference type="Proteomes" id="UP000283269">
    <property type="component" value="Unassembled WGS sequence"/>
</dbReference>
<accession>A0A409XV61</accession>
<dbReference type="AlphaFoldDB" id="A0A409XV61"/>
<name>A0A409XV61_PSICY</name>
<keyword evidence="2" id="KW-1185">Reference proteome</keyword>